<name>A0A109LIB4_PSEFL</name>
<proteinExistence type="predicted"/>
<accession>A0A109LIB4</accession>
<evidence type="ECO:0000313" key="1">
    <source>
        <dbReference type="EMBL" id="KWV88193.1"/>
    </source>
</evidence>
<dbReference type="PATRIC" id="fig|294.194.peg.1252"/>
<sequence>MDIKEIREIDLKHVSIAAQALITHIESILPTIPSDRVRQLVAMKLGTAISEGGNEAMLRQILLLAVTAIESSELIEHKMTTGDLEYNPFTGEILSEINVLPAVVAVIKVQKEVLKSKAPKATPNEQKPPSSAV</sequence>
<dbReference type="EMBL" id="LCYA01000052">
    <property type="protein sequence ID" value="KWV88193.1"/>
    <property type="molecule type" value="Genomic_DNA"/>
</dbReference>
<organism evidence="1 2">
    <name type="scientific">Pseudomonas fluorescens</name>
    <dbReference type="NCBI Taxonomy" id="294"/>
    <lineage>
        <taxon>Bacteria</taxon>
        <taxon>Pseudomonadati</taxon>
        <taxon>Pseudomonadota</taxon>
        <taxon>Gammaproteobacteria</taxon>
        <taxon>Pseudomonadales</taxon>
        <taxon>Pseudomonadaceae</taxon>
        <taxon>Pseudomonas</taxon>
    </lineage>
</organism>
<dbReference type="RefSeq" id="WP_060763830.1">
    <property type="nucleotide sequence ID" value="NZ_LCYA01000052.1"/>
</dbReference>
<reference evidence="1 2" key="1">
    <citation type="submission" date="2015-05" db="EMBL/GenBank/DDBJ databases">
        <title>A genomic and transcriptomic approach to investigate the blue pigment phenotype in Pseudomonas fluorescens.</title>
        <authorList>
            <person name="Andreani N.A."/>
            <person name="Cardazzo B."/>
        </authorList>
    </citation>
    <scope>NUCLEOTIDE SEQUENCE [LARGE SCALE GENOMIC DNA]</scope>
    <source>
        <strain evidence="1 2">Ps_22</strain>
    </source>
</reference>
<evidence type="ECO:0000313" key="2">
    <source>
        <dbReference type="Proteomes" id="UP000061348"/>
    </source>
</evidence>
<protein>
    <recommendedName>
        <fullName evidence="3">Phage protein</fullName>
    </recommendedName>
</protein>
<gene>
    <name evidence="1" type="ORF">PFLmoz3_01088</name>
</gene>
<comment type="caution">
    <text evidence="1">The sequence shown here is derived from an EMBL/GenBank/DDBJ whole genome shotgun (WGS) entry which is preliminary data.</text>
</comment>
<evidence type="ECO:0008006" key="3">
    <source>
        <dbReference type="Google" id="ProtNLM"/>
    </source>
</evidence>
<dbReference type="Proteomes" id="UP000061348">
    <property type="component" value="Unassembled WGS sequence"/>
</dbReference>
<dbReference type="AlphaFoldDB" id="A0A109LIB4"/>